<gene>
    <name evidence="2" type="ORF">NBR_LOCUS8624</name>
</gene>
<feature type="compositionally biased region" description="Polar residues" evidence="1">
    <location>
        <begin position="153"/>
        <end position="162"/>
    </location>
</feature>
<feature type="region of interest" description="Disordered" evidence="1">
    <location>
        <begin position="144"/>
        <end position="238"/>
    </location>
</feature>
<name>A0A0N4XZK7_NIPBR</name>
<dbReference type="AlphaFoldDB" id="A0A0N4XZK7"/>
<evidence type="ECO:0000256" key="1">
    <source>
        <dbReference type="SAM" id="MobiDB-lite"/>
    </source>
</evidence>
<dbReference type="WBParaSite" id="NBR_0000862301-mRNA-1">
    <property type="protein sequence ID" value="NBR_0000862301-mRNA-1"/>
    <property type="gene ID" value="NBR_0000862301"/>
</dbReference>
<reference evidence="4" key="1">
    <citation type="submission" date="2016-04" db="UniProtKB">
        <authorList>
            <consortium name="WormBaseParasite"/>
        </authorList>
    </citation>
    <scope>IDENTIFICATION</scope>
</reference>
<dbReference type="EMBL" id="UYSL01020029">
    <property type="protein sequence ID" value="VDL72213.1"/>
    <property type="molecule type" value="Genomic_DNA"/>
</dbReference>
<evidence type="ECO:0000313" key="3">
    <source>
        <dbReference type="Proteomes" id="UP000271162"/>
    </source>
</evidence>
<protein>
    <submittedName>
        <fullName evidence="4">ENDO3c domain-containing protein</fullName>
    </submittedName>
</protein>
<sequence>MGNLSSSRLMTTIRLCRHMTAPERKGVHPGAFLDVHPEMFLDVHPGTLRDVHPEMSLAPLQSVRSGVLEPTAMMMNTPIMAERRRVPSGTENSPVYVSANASLERNETSGEEEIDVVTVDSPKKSNESSIKTVPTYILGRELFGESEPKKTDGTTMTFSQKQHLPRGKEWVPPMNVPGDASSGRESEADGEAPSLAKKKRKRGETRKNSQENIATDASSKGKEPTGVPEPIQTNDLTPPLLEAQVIRPKTKRGSSKNCATICGKKQTLEATKSSTNSPYVIRWTVPQRSTHSRYTPYFPVAQHGTLKPYPYAHQNQSIMLPHGTPRTMGSTSASVETSGLQGGHSRWNTFSSQPAQFNTPQSPNVDGYSQFGTDAHNDFSNNANSGFNPTQGVGSQWSGEMYSQPVDQSMGHAAGSSYWQGNREFSQPASMPQFSPQPEDFQCSSDAYPIDGSVPVAYHQPTPADQAQVVEEVNREPKTYAQI</sequence>
<keyword evidence="3" id="KW-1185">Reference proteome</keyword>
<accession>A0A0N4XZK7</accession>
<organism evidence="4">
    <name type="scientific">Nippostrongylus brasiliensis</name>
    <name type="common">Rat hookworm</name>
    <dbReference type="NCBI Taxonomy" id="27835"/>
    <lineage>
        <taxon>Eukaryota</taxon>
        <taxon>Metazoa</taxon>
        <taxon>Ecdysozoa</taxon>
        <taxon>Nematoda</taxon>
        <taxon>Chromadorea</taxon>
        <taxon>Rhabditida</taxon>
        <taxon>Rhabditina</taxon>
        <taxon>Rhabditomorpha</taxon>
        <taxon>Strongyloidea</taxon>
        <taxon>Heligmosomidae</taxon>
        <taxon>Nippostrongylus</taxon>
    </lineage>
</organism>
<proteinExistence type="predicted"/>
<dbReference type="Proteomes" id="UP000271162">
    <property type="component" value="Unassembled WGS sequence"/>
</dbReference>
<evidence type="ECO:0000313" key="4">
    <source>
        <dbReference type="WBParaSite" id="NBR_0000862301-mRNA-1"/>
    </source>
</evidence>
<reference evidence="2 3" key="2">
    <citation type="submission" date="2018-11" db="EMBL/GenBank/DDBJ databases">
        <authorList>
            <consortium name="Pathogen Informatics"/>
        </authorList>
    </citation>
    <scope>NUCLEOTIDE SEQUENCE [LARGE SCALE GENOMIC DNA]</scope>
</reference>
<evidence type="ECO:0000313" key="2">
    <source>
        <dbReference type="EMBL" id="VDL72213.1"/>
    </source>
</evidence>